<feature type="transmembrane region" description="Helical" evidence="10">
    <location>
        <begin position="432"/>
        <end position="453"/>
    </location>
</feature>
<evidence type="ECO:0000256" key="8">
    <source>
        <dbReference type="ARBA" id="ARBA00023136"/>
    </source>
</evidence>
<dbReference type="NCBIfam" id="TIGR00797">
    <property type="entry name" value="matE"/>
    <property type="match status" value="1"/>
</dbReference>
<dbReference type="InterPro" id="IPR002528">
    <property type="entry name" value="MATE_fam"/>
</dbReference>
<keyword evidence="12" id="KW-1185">Reference proteome</keyword>
<protein>
    <recommendedName>
        <fullName evidence="9">Multidrug-efflux transporter</fullName>
    </recommendedName>
</protein>
<keyword evidence="2" id="KW-0813">Transport</keyword>
<keyword evidence="5 10" id="KW-0812">Transmembrane</keyword>
<feature type="transmembrane region" description="Helical" evidence="10">
    <location>
        <begin position="139"/>
        <end position="160"/>
    </location>
</feature>
<evidence type="ECO:0000256" key="7">
    <source>
        <dbReference type="ARBA" id="ARBA00023065"/>
    </source>
</evidence>
<feature type="transmembrane region" description="Helical" evidence="10">
    <location>
        <begin position="249"/>
        <end position="270"/>
    </location>
</feature>
<dbReference type="CDD" id="cd13131">
    <property type="entry name" value="MATE_NorM_like"/>
    <property type="match status" value="1"/>
</dbReference>
<keyword evidence="6 10" id="KW-1133">Transmembrane helix</keyword>
<organism evidence="11 12">
    <name type="scientific">Pacificibacter marinus</name>
    <dbReference type="NCBI Taxonomy" id="658057"/>
    <lineage>
        <taxon>Bacteria</taxon>
        <taxon>Pseudomonadati</taxon>
        <taxon>Pseudomonadota</taxon>
        <taxon>Alphaproteobacteria</taxon>
        <taxon>Rhodobacterales</taxon>
        <taxon>Roseobacteraceae</taxon>
        <taxon>Pacificibacter</taxon>
    </lineage>
</organism>
<feature type="transmembrane region" description="Helical" evidence="10">
    <location>
        <begin position="104"/>
        <end position="127"/>
    </location>
</feature>
<feature type="transmembrane region" description="Helical" evidence="10">
    <location>
        <begin position="58"/>
        <end position="83"/>
    </location>
</feature>
<comment type="subcellular location">
    <subcellularLocation>
        <location evidence="1">Cell inner membrane</location>
        <topology evidence="1">Multi-pass membrane protein</topology>
    </subcellularLocation>
</comment>
<dbReference type="GO" id="GO:0006811">
    <property type="term" value="P:monoatomic ion transport"/>
    <property type="evidence" value="ECO:0007669"/>
    <property type="project" value="UniProtKB-KW"/>
</dbReference>
<keyword evidence="3" id="KW-0050">Antiport</keyword>
<feature type="transmembrane region" description="Helical" evidence="10">
    <location>
        <begin position="203"/>
        <end position="228"/>
    </location>
</feature>
<dbReference type="GO" id="GO:0015297">
    <property type="term" value="F:antiporter activity"/>
    <property type="evidence" value="ECO:0007669"/>
    <property type="project" value="UniProtKB-KW"/>
</dbReference>
<dbReference type="InterPro" id="IPR050222">
    <property type="entry name" value="MATE_MdtK"/>
</dbReference>
<dbReference type="PIRSF" id="PIRSF006603">
    <property type="entry name" value="DinF"/>
    <property type="match status" value="1"/>
</dbReference>
<evidence type="ECO:0000313" key="11">
    <source>
        <dbReference type="EMBL" id="SLN46565.1"/>
    </source>
</evidence>
<dbReference type="RefSeq" id="WP_085849400.1">
    <property type="nucleotide sequence ID" value="NZ_FNZV01000005.1"/>
</dbReference>
<sequence length="463" mass="49601">MTHNDLPSGTPNIKTRSFSEHARMVLTLGLPLAASQLAQFALHMTDVVMMGWYGLDELAALVLATGFWFIIFIFIAGFAFSVMPLVAKASGEGDITLVRRATRMAMWLSILAAILVYPIFLFSAAAFEAMGQDAHIAKLAQPYLIIAGIEMVPALIALVFRSYFSALERTRAVLIAAILATVVNAGLNYVLIFGNFGAPELGIAGAAVASLIVSTLTMIGLAVYAQIVTPENELFRNIFKPDWEVFGRVLKMGVPIGLTSLAEVSLFNVASLMMGWISIEALAAHGIAMQLSAVAFMVQIGLSQAGTIRAGNAFGRKDEADLRAGARVVTLMSMGMAAITCMIYFSIPEILIGLFIAPDEPQRDAVLAIGATLLIFSALFQFADGGQVVALSLLRGVQDTAIPFWLASISYWAVGLPVAYIFAFVVGWGASGVWVGLLVGLSVACAMMTWRFWAYKSRITSDG</sequence>
<dbReference type="PANTHER" id="PTHR43298:SF2">
    <property type="entry name" value="FMN_FAD EXPORTER YEEO-RELATED"/>
    <property type="match status" value="1"/>
</dbReference>
<dbReference type="AlphaFoldDB" id="A0A1Y5SRE4"/>
<keyword evidence="7" id="KW-0406">Ion transport</keyword>
<feature type="transmembrane region" description="Helical" evidence="10">
    <location>
        <begin position="282"/>
        <end position="303"/>
    </location>
</feature>
<accession>A0A1Y5SRE4</accession>
<proteinExistence type="predicted"/>
<dbReference type="InterPro" id="IPR048279">
    <property type="entry name" value="MdtK-like"/>
</dbReference>
<evidence type="ECO:0000256" key="4">
    <source>
        <dbReference type="ARBA" id="ARBA00022475"/>
    </source>
</evidence>
<feature type="transmembrane region" description="Helical" evidence="10">
    <location>
        <begin position="21"/>
        <end position="38"/>
    </location>
</feature>
<feature type="transmembrane region" description="Helical" evidence="10">
    <location>
        <begin position="365"/>
        <end position="383"/>
    </location>
</feature>
<dbReference type="EMBL" id="FWFW01000006">
    <property type="protein sequence ID" value="SLN46565.1"/>
    <property type="molecule type" value="Genomic_DNA"/>
</dbReference>
<evidence type="ECO:0000256" key="3">
    <source>
        <dbReference type="ARBA" id="ARBA00022449"/>
    </source>
</evidence>
<dbReference type="GO" id="GO:0005886">
    <property type="term" value="C:plasma membrane"/>
    <property type="evidence" value="ECO:0007669"/>
    <property type="project" value="UniProtKB-SubCell"/>
</dbReference>
<reference evidence="11 12" key="1">
    <citation type="submission" date="2017-03" db="EMBL/GenBank/DDBJ databases">
        <authorList>
            <person name="Afonso C.L."/>
            <person name="Miller P.J."/>
            <person name="Scott M.A."/>
            <person name="Spackman E."/>
            <person name="Goraichik I."/>
            <person name="Dimitrov K.M."/>
            <person name="Suarez D.L."/>
            <person name="Swayne D.E."/>
        </authorList>
    </citation>
    <scope>NUCLEOTIDE SEQUENCE [LARGE SCALE GENOMIC DNA]</scope>
    <source>
        <strain evidence="11 12">CECT 7971</strain>
    </source>
</reference>
<dbReference type="STRING" id="658057.SAMN04488032_10552"/>
<feature type="transmembrane region" description="Helical" evidence="10">
    <location>
        <begin position="404"/>
        <end position="426"/>
    </location>
</feature>
<dbReference type="Pfam" id="PF01554">
    <property type="entry name" value="MatE"/>
    <property type="match status" value="2"/>
</dbReference>
<dbReference type="Proteomes" id="UP000193307">
    <property type="component" value="Unassembled WGS sequence"/>
</dbReference>
<dbReference type="OrthoDB" id="9780160at2"/>
<keyword evidence="4" id="KW-1003">Cell membrane</keyword>
<evidence type="ECO:0000256" key="2">
    <source>
        <dbReference type="ARBA" id="ARBA00022448"/>
    </source>
</evidence>
<name>A0A1Y5SRE4_9RHOB</name>
<evidence type="ECO:0000256" key="9">
    <source>
        <dbReference type="ARBA" id="ARBA00031636"/>
    </source>
</evidence>
<dbReference type="GO" id="GO:0042910">
    <property type="term" value="F:xenobiotic transmembrane transporter activity"/>
    <property type="evidence" value="ECO:0007669"/>
    <property type="project" value="InterPro"/>
</dbReference>
<gene>
    <name evidence="11" type="primary">mdtK</name>
    <name evidence="11" type="ORF">PAM7971_02273</name>
</gene>
<evidence type="ECO:0000256" key="10">
    <source>
        <dbReference type="SAM" id="Phobius"/>
    </source>
</evidence>
<dbReference type="PANTHER" id="PTHR43298">
    <property type="entry name" value="MULTIDRUG RESISTANCE PROTEIN NORM-RELATED"/>
    <property type="match status" value="1"/>
</dbReference>
<feature type="transmembrane region" description="Helical" evidence="10">
    <location>
        <begin position="324"/>
        <end position="345"/>
    </location>
</feature>
<evidence type="ECO:0000313" key="12">
    <source>
        <dbReference type="Proteomes" id="UP000193307"/>
    </source>
</evidence>
<feature type="transmembrane region" description="Helical" evidence="10">
    <location>
        <begin position="172"/>
        <end position="191"/>
    </location>
</feature>
<evidence type="ECO:0000256" key="5">
    <source>
        <dbReference type="ARBA" id="ARBA00022692"/>
    </source>
</evidence>
<evidence type="ECO:0000256" key="1">
    <source>
        <dbReference type="ARBA" id="ARBA00004429"/>
    </source>
</evidence>
<keyword evidence="8 10" id="KW-0472">Membrane</keyword>
<evidence type="ECO:0000256" key="6">
    <source>
        <dbReference type="ARBA" id="ARBA00022989"/>
    </source>
</evidence>